<evidence type="ECO:0000313" key="3">
    <source>
        <dbReference type="EMBL" id="AGQ19391.1"/>
    </source>
</evidence>
<dbReference type="GO" id="GO:0004077">
    <property type="term" value="F:biotin--[biotin carboxyl-carrier protein] ligase activity"/>
    <property type="evidence" value="ECO:0007669"/>
    <property type="project" value="InterPro"/>
</dbReference>
<dbReference type="InterPro" id="IPR004143">
    <property type="entry name" value="BPL_LPL_catalytic"/>
</dbReference>
<dbReference type="Pfam" id="PF03099">
    <property type="entry name" value="BPL_LplA_LipB"/>
    <property type="match status" value="1"/>
</dbReference>
<protein>
    <submittedName>
        <fullName evidence="3">Biotin-(Acetyl-CoA carboxylase) ligase</fullName>
    </submittedName>
</protein>
<keyword evidence="1 3" id="KW-0436">Ligase</keyword>
<evidence type="ECO:0000259" key="2">
    <source>
        <dbReference type="Pfam" id="PF03099"/>
    </source>
</evidence>
<dbReference type="PANTHER" id="PTHR12835:SF5">
    <property type="entry name" value="BIOTIN--PROTEIN LIGASE"/>
    <property type="match status" value="1"/>
</dbReference>
<reference evidence="3" key="1">
    <citation type="journal article" date="2013" name="Sci. Rep.">
        <title>Metagenomics uncovers a new group of low GC and ultra-small marine Actinobacteria.</title>
        <authorList>
            <person name="Ghai R."/>
            <person name="Mizuno C.M."/>
            <person name="Picazo A."/>
            <person name="Camacho A."/>
            <person name="Rodriguez-Valera F."/>
        </authorList>
    </citation>
    <scope>NUCLEOTIDE SEQUENCE</scope>
</reference>
<dbReference type="InterPro" id="IPR004408">
    <property type="entry name" value="Biotin_CoA_COase_ligase"/>
</dbReference>
<dbReference type="PANTHER" id="PTHR12835">
    <property type="entry name" value="BIOTIN PROTEIN LIGASE"/>
    <property type="match status" value="1"/>
</dbReference>
<proteinExistence type="predicted"/>
<name>S5DKM0_9ACTN</name>
<accession>S5DKM0</accession>
<dbReference type="GO" id="GO:0005737">
    <property type="term" value="C:cytoplasm"/>
    <property type="evidence" value="ECO:0007669"/>
    <property type="project" value="TreeGrafter"/>
</dbReference>
<dbReference type="NCBIfam" id="TIGR00121">
    <property type="entry name" value="birA_ligase"/>
    <property type="match status" value="1"/>
</dbReference>
<organism evidence="3">
    <name type="scientific">Candidatus Actinomarina minuta</name>
    <dbReference type="NCBI Taxonomy" id="1389454"/>
    <lineage>
        <taxon>Bacteria</taxon>
        <taxon>Bacillati</taxon>
        <taxon>Actinomycetota</taxon>
        <taxon>Actinomycetes</taxon>
        <taxon>Candidatus Actinomarinidae</taxon>
        <taxon>Candidatus Actinomarinales</taxon>
        <taxon>Candidatus Actinomarineae</taxon>
        <taxon>Candidatus Actinomarinaceae</taxon>
        <taxon>Candidatus Actinomarina</taxon>
    </lineage>
</organism>
<dbReference type="InterPro" id="IPR045864">
    <property type="entry name" value="aa-tRNA-synth_II/BPL/LPL"/>
</dbReference>
<dbReference type="SUPFAM" id="SSF55681">
    <property type="entry name" value="Class II aaRS and biotin synthetases"/>
    <property type="match status" value="1"/>
</dbReference>
<sequence length="218" mass="24669">MKSIFFDEIENTQDYAINEFKDEPLLIVSKAQSAGRGTNKNKWENADQSLATSLAFNKEIVNFKKTLVPLLAGYSFVSLHQIEDLKLKWPNDITLNEDKVGGVLVEENNDLICIGLGINYFWNNPLIPGAGSLYEEKQDEQQIFLDAEEWAKKVMDYITKEDFSLENYKLKLTTLGKLVEYPDGRGWAKDINDDGSLKIETPSGELLNLTSPLISEII</sequence>
<evidence type="ECO:0000256" key="1">
    <source>
        <dbReference type="ARBA" id="ARBA00022598"/>
    </source>
</evidence>
<dbReference type="Gene3D" id="3.30.930.10">
    <property type="entry name" value="Bira Bifunctional Protein, Domain 2"/>
    <property type="match status" value="1"/>
</dbReference>
<dbReference type="EMBL" id="KC811130">
    <property type="protein sequence ID" value="AGQ19391.1"/>
    <property type="molecule type" value="Genomic_DNA"/>
</dbReference>
<dbReference type="AlphaFoldDB" id="S5DKM0"/>
<feature type="domain" description="BPL/LPL catalytic" evidence="2">
    <location>
        <begin position="19"/>
        <end position="119"/>
    </location>
</feature>